<dbReference type="HAMAP" id="MF_01325_B">
    <property type="entry name" value="Ribosomal_uL3_B"/>
    <property type="match status" value="1"/>
</dbReference>
<dbReference type="GO" id="GO:0003735">
    <property type="term" value="F:structural constituent of ribosome"/>
    <property type="evidence" value="ECO:0007669"/>
    <property type="project" value="UniProtKB-UniRule"/>
</dbReference>
<evidence type="ECO:0000256" key="8">
    <source>
        <dbReference type="RuleBase" id="RU003905"/>
    </source>
</evidence>
<name>A0A4V6P1W1_9FIRM</name>
<dbReference type="RefSeq" id="WP_008690110.1">
    <property type="nucleotide sequence ID" value="NZ_AP024510.1"/>
</dbReference>
<dbReference type="GeneID" id="73794508"/>
<evidence type="ECO:0000256" key="9">
    <source>
        <dbReference type="RuleBase" id="RU003906"/>
    </source>
</evidence>
<dbReference type="Gene3D" id="3.30.160.810">
    <property type="match status" value="1"/>
</dbReference>
<comment type="subunit">
    <text evidence="7 9">Part of the 50S ribosomal subunit. Forms a cluster with proteins L14 and L19.</text>
</comment>
<evidence type="ECO:0000256" key="7">
    <source>
        <dbReference type="HAMAP-Rule" id="MF_01325"/>
    </source>
</evidence>
<evidence type="ECO:0000256" key="5">
    <source>
        <dbReference type="ARBA" id="ARBA00023274"/>
    </source>
</evidence>
<dbReference type="Gene3D" id="2.40.30.10">
    <property type="entry name" value="Translation factors"/>
    <property type="match status" value="1"/>
</dbReference>
<protein>
    <recommendedName>
        <fullName evidence="6 7">Large ribosomal subunit protein uL3</fullName>
    </recommendedName>
</protein>
<evidence type="ECO:0000256" key="2">
    <source>
        <dbReference type="ARBA" id="ARBA00022730"/>
    </source>
</evidence>
<reference evidence="10 11" key="1">
    <citation type="submission" date="2019-03" db="EMBL/GenBank/DDBJ databases">
        <title>Genomic Encyclopedia of Type Strains, Phase IV (KMG-IV): sequencing the most valuable type-strain genomes for metagenomic binning, comparative biology and taxonomic classification.</title>
        <authorList>
            <person name="Goeker M."/>
        </authorList>
    </citation>
    <scope>NUCLEOTIDE SEQUENCE [LARGE SCALE GENOMIC DNA]</scope>
    <source>
        <strain evidence="10 11">DSM 29481</strain>
    </source>
</reference>
<sequence>MKGILGRKLGMTQVFTEEGTLIPVTVVEATPNVVLQKKTVENDGYEAVQLGFEDVKETRSTKPSKGHAAKANTAPKRFAQEIRDCELDVNLGDEVKVDIFAAGETVDVIGTSKGKGYNGTIVRNNAKIGPKSHGSGHHRHIGSLATNGITSRQGKILKGTIMAGQEGGYRTTNQNLTIVKVDVENNYLLIKGNVPGPKRGLVMVRTAKCSKGDKAPVTLVDYTKEEE</sequence>
<dbReference type="InterPro" id="IPR019927">
    <property type="entry name" value="Ribosomal_uL3_bac/org-type"/>
</dbReference>
<keyword evidence="3 7" id="KW-0694">RNA-binding</keyword>
<dbReference type="PROSITE" id="PS00474">
    <property type="entry name" value="RIBOSOMAL_L3"/>
    <property type="match status" value="1"/>
</dbReference>
<keyword evidence="11" id="KW-1185">Reference proteome</keyword>
<dbReference type="NCBIfam" id="TIGR03625">
    <property type="entry name" value="L3_bact"/>
    <property type="match status" value="1"/>
</dbReference>
<dbReference type="FunFam" id="3.30.160.810:FF:000002">
    <property type="entry name" value="50S ribosomal protein L3"/>
    <property type="match status" value="1"/>
</dbReference>
<evidence type="ECO:0000313" key="10">
    <source>
        <dbReference type="EMBL" id="TCU53735.1"/>
    </source>
</evidence>
<gene>
    <name evidence="7" type="primary">rplC</name>
    <name evidence="10" type="ORF">EDD61_12632</name>
</gene>
<keyword evidence="4 7" id="KW-0689">Ribosomal protein</keyword>
<organism evidence="10 11">
    <name type="scientific">Longicatena caecimuris</name>
    <dbReference type="NCBI Taxonomy" id="1796635"/>
    <lineage>
        <taxon>Bacteria</taxon>
        <taxon>Bacillati</taxon>
        <taxon>Bacillota</taxon>
        <taxon>Erysipelotrichia</taxon>
        <taxon>Erysipelotrichales</taxon>
        <taxon>Erysipelotrichaceae</taxon>
        <taxon>Longicatena</taxon>
    </lineage>
</organism>
<dbReference type="Proteomes" id="UP000295773">
    <property type="component" value="Unassembled WGS sequence"/>
</dbReference>
<proteinExistence type="inferred from homology"/>
<dbReference type="FunFam" id="2.40.30.10:FF:000004">
    <property type="entry name" value="50S ribosomal protein L3"/>
    <property type="match status" value="1"/>
</dbReference>
<evidence type="ECO:0000256" key="3">
    <source>
        <dbReference type="ARBA" id="ARBA00022884"/>
    </source>
</evidence>
<keyword evidence="5 7" id="KW-0687">Ribonucleoprotein</keyword>
<comment type="caution">
    <text evidence="10">The sequence shown here is derived from an EMBL/GenBank/DDBJ whole genome shotgun (WGS) entry which is preliminary data.</text>
</comment>
<dbReference type="AlphaFoldDB" id="A0A4V6P1W1"/>
<dbReference type="GO" id="GO:0019843">
    <property type="term" value="F:rRNA binding"/>
    <property type="evidence" value="ECO:0007669"/>
    <property type="project" value="UniProtKB-UniRule"/>
</dbReference>
<evidence type="ECO:0000313" key="11">
    <source>
        <dbReference type="Proteomes" id="UP000295773"/>
    </source>
</evidence>
<dbReference type="InterPro" id="IPR000597">
    <property type="entry name" value="Ribosomal_uL3"/>
</dbReference>
<dbReference type="GO" id="GO:0022625">
    <property type="term" value="C:cytosolic large ribosomal subunit"/>
    <property type="evidence" value="ECO:0007669"/>
    <property type="project" value="TreeGrafter"/>
</dbReference>
<dbReference type="Pfam" id="PF00297">
    <property type="entry name" value="Ribosomal_L3"/>
    <property type="match status" value="1"/>
</dbReference>
<dbReference type="SUPFAM" id="SSF50447">
    <property type="entry name" value="Translation proteins"/>
    <property type="match status" value="1"/>
</dbReference>
<comment type="similarity">
    <text evidence="1 7 8">Belongs to the universal ribosomal protein uL3 family.</text>
</comment>
<keyword evidence="2 7" id="KW-0699">rRNA-binding</keyword>
<evidence type="ECO:0000256" key="6">
    <source>
        <dbReference type="ARBA" id="ARBA00035243"/>
    </source>
</evidence>
<evidence type="ECO:0000256" key="1">
    <source>
        <dbReference type="ARBA" id="ARBA00006540"/>
    </source>
</evidence>
<accession>A0A4V6P1W1</accession>
<dbReference type="InterPro" id="IPR019926">
    <property type="entry name" value="Ribosomal_uL3_CS"/>
</dbReference>
<comment type="function">
    <text evidence="7 9">One of the primary rRNA binding proteins, it binds directly near the 3'-end of the 23S rRNA, where it nucleates assembly of the 50S subunit.</text>
</comment>
<dbReference type="InterPro" id="IPR009000">
    <property type="entry name" value="Transl_B-barrel_sf"/>
</dbReference>
<evidence type="ECO:0000256" key="4">
    <source>
        <dbReference type="ARBA" id="ARBA00022980"/>
    </source>
</evidence>
<dbReference type="GO" id="GO:0006412">
    <property type="term" value="P:translation"/>
    <property type="evidence" value="ECO:0007669"/>
    <property type="project" value="UniProtKB-UniRule"/>
</dbReference>
<dbReference type="EMBL" id="SMBP01000026">
    <property type="protein sequence ID" value="TCU53735.1"/>
    <property type="molecule type" value="Genomic_DNA"/>
</dbReference>
<dbReference type="PANTHER" id="PTHR11229:SF16">
    <property type="entry name" value="LARGE RIBOSOMAL SUBUNIT PROTEIN UL3C"/>
    <property type="match status" value="1"/>
</dbReference>
<dbReference type="PANTHER" id="PTHR11229">
    <property type="entry name" value="50S RIBOSOMAL PROTEIN L3"/>
    <property type="match status" value="1"/>
</dbReference>